<feature type="region of interest" description="Disordered" evidence="2">
    <location>
        <begin position="137"/>
        <end position="166"/>
    </location>
</feature>
<dbReference type="PANTHER" id="PTHR43099">
    <property type="entry name" value="UPF0053 PROTEIN YRKA"/>
    <property type="match status" value="1"/>
</dbReference>
<dbReference type="KEGG" id="kphy:AOZ06_04335"/>
<dbReference type="InterPro" id="IPR046342">
    <property type="entry name" value="CBS_dom_sf"/>
</dbReference>
<feature type="domain" description="CBS" evidence="3">
    <location>
        <begin position="376"/>
        <end position="433"/>
    </location>
</feature>
<dbReference type="Gene3D" id="1.25.40.10">
    <property type="entry name" value="Tetratricopeptide repeat domain"/>
    <property type="match status" value="1"/>
</dbReference>
<dbReference type="SUPFAM" id="SSF81901">
    <property type="entry name" value="HCP-like"/>
    <property type="match status" value="1"/>
</dbReference>
<evidence type="ECO:0000259" key="3">
    <source>
        <dbReference type="PROSITE" id="PS51371"/>
    </source>
</evidence>
<dbReference type="AlphaFoldDB" id="A0A0N9HVW8"/>
<dbReference type="RefSeq" id="WP_054288235.1">
    <property type="nucleotide sequence ID" value="NZ_CP012752.1"/>
</dbReference>
<gene>
    <name evidence="4" type="ORF">AOZ06_04335</name>
</gene>
<dbReference type="InterPro" id="IPR051676">
    <property type="entry name" value="UPF0053_domain"/>
</dbReference>
<evidence type="ECO:0000256" key="2">
    <source>
        <dbReference type="SAM" id="MobiDB-lite"/>
    </source>
</evidence>
<name>A0A0N9HVW8_9PSEU</name>
<dbReference type="PANTHER" id="PTHR43099:SF5">
    <property type="entry name" value="HLYC_CORC FAMILY TRANSPORTER"/>
    <property type="match status" value="1"/>
</dbReference>
<keyword evidence="1" id="KW-0129">CBS domain</keyword>
<keyword evidence="5" id="KW-1185">Reference proteome</keyword>
<dbReference type="SMART" id="SM00116">
    <property type="entry name" value="CBS"/>
    <property type="match status" value="2"/>
</dbReference>
<evidence type="ECO:0000313" key="4">
    <source>
        <dbReference type="EMBL" id="ALG06259.1"/>
    </source>
</evidence>
<reference evidence="4 5" key="1">
    <citation type="submission" date="2015-07" db="EMBL/GenBank/DDBJ databases">
        <title>Genome sequencing of Kibdelosporangium phytohabitans.</title>
        <authorList>
            <person name="Qin S."/>
            <person name="Xing K."/>
        </authorList>
    </citation>
    <scope>NUCLEOTIDE SEQUENCE [LARGE SCALE GENOMIC DNA]</scope>
    <source>
        <strain evidence="4 5">KLBMP1111</strain>
    </source>
</reference>
<dbReference type="Pfam" id="PF00571">
    <property type="entry name" value="CBS"/>
    <property type="match status" value="2"/>
</dbReference>
<dbReference type="InterPro" id="IPR011990">
    <property type="entry name" value="TPR-like_helical_dom_sf"/>
</dbReference>
<feature type="domain" description="CBS" evidence="3">
    <location>
        <begin position="309"/>
        <end position="369"/>
    </location>
</feature>
<dbReference type="Gene3D" id="3.10.580.10">
    <property type="entry name" value="CBS-domain"/>
    <property type="match status" value="2"/>
</dbReference>
<organism evidence="4 5">
    <name type="scientific">Kibdelosporangium phytohabitans</name>
    <dbReference type="NCBI Taxonomy" id="860235"/>
    <lineage>
        <taxon>Bacteria</taxon>
        <taxon>Bacillati</taxon>
        <taxon>Actinomycetota</taxon>
        <taxon>Actinomycetes</taxon>
        <taxon>Pseudonocardiales</taxon>
        <taxon>Pseudonocardiaceae</taxon>
        <taxon>Kibdelosporangium</taxon>
    </lineage>
</organism>
<evidence type="ECO:0000256" key="1">
    <source>
        <dbReference type="PROSITE-ProRule" id="PRU00703"/>
    </source>
</evidence>
<dbReference type="EMBL" id="CP012752">
    <property type="protein sequence ID" value="ALG06259.1"/>
    <property type="molecule type" value="Genomic_DNA"/>
</dbReference>
<dbReference type="InterPro" id="IPR000644">
    <property type="entry name" value="CBS_dom"/>
</dbReference>
<accession>A0A0N9HVW8</accession>
<dbReference type="CDD" id="cd02205">
    <property type="entry name" value="CBS_pair_SF"/>
    <property type="match status" value="1"/>
</dbReference>
<sequence>MNTDDLVQELMTELGRVRNARTEAEADARVIEACKRPRTREEQQRIQDQLNLLDAEKAWYRLGVVLSAQGAWTEAAQWLRKAAECHYGDASIRLARVLDRLGDTTQAAHWRAVADDAGFCDDDLDDLDGLAEQTALVPSHQHADTDAPTTTPHRPAADVTGPDRTAVSTVDEGVHVNRAEADPGSILIRPLTTLETGRNLLVTGTGTGKTRLITDLIRRYVASADPLTEHDGSLLLPTRPRLIFIYHSTLAGMCLQWPKHRLDAMWVEPIWERALESFDPAVLAHDPQLLSTFDSDCWWGSHTVVEDAMTPWKDTVTIPDGSTVDHALGIALRHSVRRMPVVNHDGHVTGVVHLDDLARELHEHRGTPSIRRVESLQRTPAYASARRSAGDVAEAMHQSGVHTAIVLDRHKRPVGLVTLGQLRRTRPHHEANLFTTTQPGLMPGPRDTTVARRLHVRSHMSTICAERTTALRL</sequence>
<dbReference type="STRING" id="860235.AOZ06_04335"/>
<evidence type="ECO:0000313" key="5">
    <source>
        <dbReference type="Proteomes" id="UP000063699"/>
    </source>
</evidence>
<dbReference type="Proteomes" id="UP000063699">
    <property type="component" value="Chromosome"/>
</dbReference>
<dbReference type="OrthoDB" id="2111978at2"/>
<dbReference type="SUPFAM" id="SSF54631">
    <property type="entry name" value="CBS-domain pair"/>
    <property type="match status" value="1"/>
</dbReference>
<proteinExistence type="predicted"/>
<protein>
    <recommendedName>
        <fullName evidence="3">CBS domain-containing protein</fullName>
    </recommendedName>
</protein>
<dbReference type="PROSITE" id="PS51371">
    <property type="entry name" value="CBS"/>
    <property type="match status" value="2"/>
</dbReference>